<name>A0AAV7RY03_PLEWA</name>
<feature type="region of interest" description="Disordered" evidence="1">
    <location>
        <begin position="44"/>
        <end position="69"/>
    </location>
</feature>
<dbReference type="AlphaFoldDB" id="A0AAV7RY03"/>
<evidence type="ECO:0000256" key="1">
    <source>
        <dbReference type="SAM" id="MobiDB-lite"/>
    </source>
</evidence>
<evidence type="ECO:0000313" key="3">
    <source>
        <dbReference type="Proteomes" id="UP001066276"/>
    </source>
</evidence>
<dbReference type="EMBL" id="JANPWB010000009">
    <property type="protein sequence ID" value="KAJ1157656.1"/>
    <property type="molecule type" value="Genomic_DNA"/>
</dbReference>
<comment type="caution">
    <text evidence="2">The sequence shown here is derived from an EMBL/GenBank/DDBJ whole genome shotgun (WGS) entry which is preliminary data.</text>
</comment>
<dbReference type="Proteomes" id="UP001066276">
    <property type="component" value="Chromosome 5"/>
</dbReference>
<organism evidence="2 3">
    <name type="scientific">Pleurodeles waltl</name>
    <name type="common">Iberian ribbed newt</name>
    <dbReference type="NCBI Taxonomy" id="8319"/>
    <lineage>
        <taxon>Eukaryota</taxon>
        <taxon>Metazoa</taxon>
        <taxon>Chordata</taxon>
        <taxon>Craniata</taxon>
        <taxon>Vertebrata</taxon>
        <taxon>Euteleostomi</taxon>
        <taxon>Amphibia</taxon>
        <taxon>Batrachia</taxon>
        <taxon>Caudata</taxon>
        <taxon>Salamandroidea</taxon>
        <taxon>Salamandridae</taxon>
        <taxon>Pleurodelinae</taxon>
        <taxon>Pleurodeles</taxon>
    </lineage>
</organism>
<feature type="region of interest" description="Disordered" evidence="1">
    <location>
        <begin position="87"/>
        <end position="118"/>
    </location>
</feature>
<reference evidence="2" key="1">
    <citation type="journal article" date="2022" name="bioRxiv">
        <title>Sequencing and chromosome-scale assembly of the giantPleurodeles waltlgenome.</title>
        <authorList>
            <person name="Brown T."/>
            <person name="Elewa A."/>
            <person name="Iarovenko S."/>
            <person name="Subramanian E."/>
            <person name="Araus A.J."/>
            <person name="Petzold A."/>
            <person name="Susuki M."/>
            <person name="Suzuki K.-i.T."/>
            <person name="Hayashi T."/>
            <person name="Toyoda A."/>
            <person name="Oliveira C."/>
            <person name="Osipova E."/>
            <person name="Leigh N.D."/>
            <person name="Simon A."/>
            <person name="Yun M.H."/>
        </authorList>
    </citation>
    <scope>NUCLEOTIDE SEQUENCE</scope>
    <source>
        <strain evidence="2">20211129_DDA</strain>
        <tissue evidence="2">Liver</tissue>
    </source>
</reference>
<evidence type="ECO:0000313" key="2">
    <source>
        <dbReference type="EMBL" id="KAJ1157656.1"/>
    </source>
</evidence>
<keyword evidence="3" id="KW-1185">Reference proteome</keyword>
<sequence>MCVSGSVLVGHGFQPSDQVLRPPETQHSLQRCIRNIPHTLPLAEPPRGRYCHSRHFQHPTSSSDAAPGTISPPCLQSLQPAHRVLPRAAPRPLPLPNRFPGGGPSPAHSSARHPLPGETSAASFRRHLSNRASPSPRAQVACRLQQDLQAQAIPHCSGDSASVAQRQVSPLGPTVPQQATSISVLRAQLSATSQPL</sequence>
<protein>
    <submittedName>
        <fullName evidence="2">Uncharacterized protein</fullName>
    </submittedName>
</protein>
<gene>
    <name evidence="2" type="ORF">NDU88_010360</name>
</gene>
<proteinExistence type="predicted"/>
<accession>A0AAV7RY03</accession>